<dbReference type="OrthoDB" id="415435at2759"/>
<dbReference type="InterPro" id="IPR052394">
    <property type="entry name" value="LRR-containing"/>
</dbReference>
<keyword evidence="2" id="KW-1185">Reference proteome</keyword>
<dbReference type="SUPFAM" id="SSF52047">
    <property type="entry name" value="RNI-like"/>
    <property type="match status" value="1"/>
</dbReference>
<evidence type="ECO:0000313" key="2">
    <source>
        <dbReference type="Proteomes" id="UP000187209"/>
    </source>
</evidence>
<comment type="caution">
    <text evidence="1">The sequence shown here is derived from an EMBL/GenBank/DDBJ whole genome shotgun (WGS) entry which is preliminary data.</text>
</comment>
<dbReference type="Gene3D" id="3.80.10.10">
    <property type="entry name" value="Ribonuclease Inhibitor"/>
    <property type="match status" value="2"/>
</dbReference>
<dbReference type="PANTHER" id="PTHR24114:SF2">
    <property type="entry name" value="F-BOX DOMAIN-CONTAINING PROTEIN-RELATED"/>
    <property type="match status" value="1"/>
</dbReference>
<gene>
    <name evidence="1" type="ORF">SteCoe_33331</name>
</gene>
<accession>A0A1R2AXE3</accession>
<dbReference type="PANTHER" id="PTHR24114">
    <property type="entry name" value="LEUCINE RICH REPEAT FAMILY PROTEIN"/>
    <property type="match status" value="1"/>
</dbReference>
<dbReference type="EMBL" id="MPUH01001247">
    <property type="protein sequence ID" value="OMJ69050.1"/>
    <property type="molecule type" value="Genomic_DNA"/>
</dbReference>
<dbReference type="AlphaFoldDB" id="A0A1R2AXE3"/>
<sequence length="872" mass="100551">MFSPPVRKNYNSNGPIIERIKKKASKSEVPKIKLNKTLETELKNQSFVTEPLPTLYENFNIFNDNFKTVSLERSPKKQNLVGKEAKVDFINSYRNIHRFKNFSVDLQESPVNSYLNKLQQKHLSPVPMGIVKSKGKNKEFEIGMYAMGDDYAEAFSEGIGRIGVKKLNLNNNRLTENGAKIILEKISPEKLIEFDISNNKLKKNNFEQIYSIINTRQTVLKILRLEGLQMKDENCSTLCKALKKSFSILEVNFAKNGLEGNKSLSKFITKTTTLYKLDLHWNNIRGNEAINLAKALGKNKTIKVLDLSWNALNSPLENNCAKELGKTFKINSTLIHVDISHNSLSSKDIEVIGDGLKDNHILLGLHISGNFGTVDDLGFLNPSNERRPTSAHRFKRILGISRVTNFLSWRPCSNCWLCERWSEVEFVWSASATDPLYLHLGFEDYEGDLMEKVDEFTYKLKRMCPPGKFYYAFTHDGELKLNPKDLVQMLPETIESEFQVYEGKKVILKLNEVNVIENNPKGKDYLALPGNLGLEPRHPRKKHMQANKKREWGIPVSIFKDYKFDNEELLGKCFEYDWNKSKITKIVKDQYELQKIKTYLSSKYKIIKEIYKYYSSISPQGEIWSIGQMVFTELCNEAKIVDTNFRLSDLDFHMKGALYSETRNPRSPPNALVRFQFMEILTRIAIDKYYKGGIAICHSEAVIMLLENNIIPNLSHILADKWRFERYLNEGCDLVLKANRHLLQNIYGRYSGRKVKPGQKPFMSLSEFEAIIQGTDLITETFTVREIGLAFNLSMMTQVQELDTDRQYQMHFLEFIEAFSRAADMAKVADPVTKEKPNDLTPLSQMLSWTLPRLITLLPLNVQKEYKEKKPE</sequence>
<dbReference type="InterPro" id="IPR032675">
    <property type="entry name" value="LRR_dom_sf"/>
</dbReference>
<dbReference type="Proteomes" id="UP000187209">
    <property type="component" value="Unassembled WGS sequence"/>
</dbReference>
<name>A0A1R2AXE3_9CILI</name>
<proteinExistence type="predicted"/>
<organism evidence="1 2">
    <name type="scientific">Stentor coeruleus</name>
    <dbReference type="NCBI Taxonomy" id="5963"/>
    <lineage>
        <taxon>Eukaryota</taxon>
        <taxon>Sar</taxon>
        <taxon>Alveolata</taxon>
        <taxon>Ciliophora</taxon>
        <taxon>Postciliodesmatophora</taxon>
        <taxon>Heterotrichea</taxon>
        <taxon>Heterotrichida</taxon>
        <taxon>Stentoridae</taxon>
        <taxon>Stentor</taxon>
    </lineage>
</organism>
<evidence type="ECO:0000313" key="1">
    <source>
        <dbReference type="EMBL" id="OMJ69050.1"/>
    </source>
</evidence>
<reference evidence="1 2" key="1">
    <citation type="submission" date="2016-11" db="EMBL/GenBank/DDBJ databases">
        <title>The macronuclear genome of Stentor coeruleus: a giant cell with tiny introns.</title>
        <authorList>
            <person name="Slabodnick M."/>
            <person name="Ruby J.G."/>
            <person name="Reiff S.B."/>
            <person name="Swart E.C."/>
            <person name="Gosai S."/>
            <person name="Prabakaran S."/>
            <person name="Witkowska E."/>
            <person name="Larue G.E."/>
            <person name="Fisher S."/>
            <person name="Freeman R.M."/>
            <person name="Gunawardena J."/>
            <person name="Chu W."/>
            <person name="Stover N.A."/>
            <person name="Gregory B.D."/>
            <person name="Nowacki M."/>
            <person name="Derisi J."/>
            <person name="Roy S.W."/>
            <person name="Marshall W.F."/>
            <person name="Sood P."/>
        </authorList>
    </citation>
    <scope>NUCLEOTIDE SEQUENCE [LARGE SCALE GENOMIC DNA]</scope>
    <source>
        <strain evidence="1">WM001</strain>
    </source>
</reference>
<protein>
    <submittedName>
        <fullName evidence="1">Uncharacterized protein</fullName>
    </submittedName>
</protein>